<dbReference type="Proteomes" id="UP000887574">
    <property type="component" value="Unplaced"/>
</dbReference>
<evidence type="ECO:0000256" key="2">
    <source>
        <dbReference type="ARBA" id="ARBA00009829"/>
    </source>
</evidence>
<dbReference type="InterPro" id="IPR036388">
    <property type="entry name" value="WH-like_DNA-bd_sf"/>
</dbReference>
<dbReference type="SMART" id="SM01128">
    <property type="entry name" value="DDRGK"/>
    <property type="match status" value="1"/>
</dbReference>
<evidence type="ECO:0000256" key="1">
    <source>
        <dbReference type="ARBA" id="ARBA00004389"/>
    </source>
</evidence>
<protein>
    <recommendedName>
        <fullName evidence="3">DDRGK domain-containing protein 1</fullName>
    </recommendedName>
</protein>
<keyword evidence="5" id="KW-1185">Reference proteome</keyword>
<name>A0A915D2K3_9BILA</name>
<feature type="compositionally biased region" description="Basic and acidic residues" evidence="4">
    <location>
        <begin position="66"/>
        <end position="123"/>
    </location>
</feature>
<comment type="subcellular location">
    <subcellularLocation>
        <location evidence="1">Endoplasmic reticulum membrane</location>
        <topology evidence="1">Single-pass membrane protein</topology>
    </subcellularLocation>
</comment>
<dbReference type="InterPro" id="IPR019153">
    <property type="entry name" value="DDRGK_dom-contain"/>
</dbReference>
<dbReference type="GO" id="GO:0005789">
    <property type="term" value="C:endoplasmic reticulum membrane"/>
    <property type="evidence" value="ECO:0007669"/>
    <property type="project" value="UniProtKB-SubCell"/>
</dbReference>
<comment type="similarity">
    <text evidence="2">Belongs to the DDRGK1 family.</text>
</comment>
<dbReference type="Pfam" id="PF09756">
    <property type="entry name" value="DDRGK"/>
    <property type="match status" value="1"/>
</dbReference>
<evidence type="ECO:0000256" key="3">
    <source>
        <dbReference type="ARBA" id="ARBA00018218"/>
    </source>
</evidence>
<sequence>MEAMCADGAAENNEEVRRRPRRQLVNRTADGDSDEEEDVRDQHEIPSFPTSDEPKIGKKKLAKLQAKAEAKAHREQEQTERQERKKQDEIKQKQEEIERLEQEVEEQKKRDKLKAEREERERKELEEYQKLKETFTLDDQAFIDHIKQKKVVHVDELASHFSLSAEDVVKSFSCNSLFNNCSSQQARMVVEQLRREKNVHRGNISHSINEIVRKI</sequence>
<evidence type="ECO:0000313" key="5">
    <source>
        <dbReference type="Proteomes" id="UP000887574"/>
    </source>
</evidence>
<reference evidence="6" key="1">
    <citation type="submission" date="2022-11" db="UniProtKB">
        <authorList>
            <consortium name="WormBaseParasite"/>
        </authorList>
    </citation>
    <scope>IDENTIFICATION</scope>
</reference>
<feature type="region of interest" description="Disordered" evidence="4">
    <location>
        <begin position="1"/>
        <end position="123"/>
    </location>
</feature>
<dbReference type="AlphaFoldDB" id="A0A915D2K3"/>
<evidence type="ECO:0000256" key="4">
    <source>
        <dbReference type="SAM" id="MobiDB-lite"/>
    </source>
</evidence>
<proteinExistence type="inferred from homology"/>
<dbReference type="WBParaSite" id="jg14882">
    <property type="protein sequence ID" value="jg14882"/>
    <property type="gene ID" value="jg14882"/>
</dbReference>
<dbReference type="Gene3D" id="1.10.10.10">
    <property type="entry name" value="Winged helix-like DNA-binding domain superfamily/Winged helix DNA-binding domain"/>
    <property type="match status" value="1"/>
</dbReference>
<accession>A0A915D2K3</accession>
<evidence type="ECO:0000313" key="6">
    <source>
        <dbReference type="WBParaSite" id="jg14882"/>
    </source>
</evidence>
<organism evidence="5 6">
    <name type="scientific">Ditylenchus dipsaci</name>
    <dbReference type="NCBI Taxonomy" id="166011"/>
    <lineage>
        <taxon>Eukaryota</taxon>
        <taxon>Metazoa</taxon>
        <taxon>Ecdysozoa</taxon>
        <taxon>Nematoda</taxon>
        <taxon>Chromadorea</taxon>
        <taxon>Rhabditida</taxon>
        <taxon>Tylenchina</taxon>
        <taxon>Tylenchomorpha</taxon>
        <taxon>Sphaerularioidea</taxon>
        <taxon>Anguinidae</taxon>
        <taxon>Anguininae</taxon>
        <taxon>Ditylenchus</taxon>
    </lineage>
</organism>